<evidence type="ECO:0000313" key="2">
    <source>
        <dbReference type="EMBL" id="THF63377.1"/>
    </source>
</evidence>
<evidence type="ECO:0000313" key="3">
    <source>
        <dbReference type="Proteomes" id="UP000307956"/>
    </source>
</evidence>
<name>A0A4S4ATX0_9RHOO</name>
<feature type="signal peptide" evidence="1">
    <location>
        <begin position="1"/>
        <end position="26"/>
    </location>
</feature>
<feature type="chain" id="PRO_5020956094" evidence="1">
    <location>
        <begin position="27"/>
        <end position="126"/>
    </location>
</feature>
<dbReference type="AlphaFoldDB" id="A0A4S4ATX0"/>
<reference evidence="2 3" key="1">
    <citation type="submission" date="2019-04" db="EMBL/GenBank/DDBJ databases">
        <title>Azoarcus rhizosphaerae sp. nov. isolated from rhizosphere of Ficus religiosa.</title>
        <authorList>
            <person name="Lin S.-Y."/>
            <person name="Hameed A."/>
            <person name="Hsu Y.-H."/>
            <person name="Young C.-C."/>
        </authorList>
    </citation>
    <scope>NUCLEOTIDE SEQUENCE [LARGE SCALE GENOMIC DNA]</scope>
    <source>
        <strain evidence="2 3">CC-YHH848</strain>
    </source>
</reference>
<comment type="caution">
    <text evidence="2">The sequence shown here is derived from an EMBL/GenBank/DDBJ whole genome shotgun (WGS) entry which is preliminary data.</text>
</comment>
<dbReference type="EMBL" id="SSOD01000003">
    <property type="protein sequence ID" value="THF63377.1"/>
    <property type="molecule type" value="Genomic_DNA"/>
</dbReference>
<keyword evidence="3" id="KW-1185">Reference proteome</keyword>
<dbReference type="RefSeq" id="WP_136383828.1">
    <property type="nucleotide sequence ID" value="NZ_SSOD01000003.1"/>
</dbReference>
<keyword evidence="1" id="KW-0732">Signal</keyword>
<organism evidence="2 3">
    <name type="scientific">Pseudothauera rhizosphaerae</name>
    <dbReference type="NCBI Taxonomy" id="2565932"/>
    <lineage>
        <taxon>Bacteria</taxon>
        <taxon>Pseudomonadati</taxon>
        <taxon>Pseudomonadota</taxon>
        <taxon>Betaproteobacteria</taxon>
        <taxon>Rhodocyclales</taxon>
        <taxon>Zoogloeaceae</taxon>
        <taxon>Pseudothauera</taxon>
    </lineage>
</organism>
<proteinExistence type="predicted"/>
<evidence type="ECO:0000256" key="1">
    <source>
        <dbReference type="SAM" id="SignalP"/>
    </source>
</evidence>
<protein>
    <submittedName>
        <fullName evidence="2">Uncharacterized protein</fullName>
    </submittedName>
</protein>
<gene>
    <name evidence="2" type="ORF">E6O51_04760</name>
</gene>
<accession>A0A4S4ATX0</accession>
<sequence length="126" mass="12756">MKRIIPLLTLAVAISGLVVAGTPAWAEGQAPGQMEDAGRIPVAAFAAHATLDDARLDGLRGGAENRLSKIIASGTVSEVSASDLVTGHNVVSGGSFANANGMPMLIQNSGNGVLIQNAVILNVEVQ</sequence>
<dbReference type="Proteomes" id="UP000307956">
    <property type="component" value="Unassembled WGS sequence"/>
</dbReference>
<dbReference type="OrthoDB" id="5786382at2"/>